<dbReference type="InterPro" id="IPR015300">
    <property type="entry name" value="DNA-bd_pseudobarrel_sf"/>
</dbReference>
<comment type="subcellular location">
    <subcellularLocation>
        <location evidence="1">Nucleus</location>
    </subcellularLocation>
</comment>
<dbReference type="SUPFAM" id="SSF101936">
    <property type="entry name" value="DNA-binding pseudobarrel domain"/>
    <property type="match status" value="1"/>
</dbReference>
<evidence type="ECO:0000313" key="8">
    <source>
        <dbReference type="Proteomes" id="UP000026915"/>
    </source>
</evidence>
<keyword evidence="8" id="KW-1185">Reference proteome</keyword>
<evidence type="ECO:0000313" key="7">
    <source>
        <dbReference type="EMBL" id="EOY08516.1"/>
    </source>
</evidence>
<dbReference type="Gene3D" id="2.40.330.10">
    <property type="entry name" value="DNA-binding pseudobarrel domain"/>
    <property type="match status" value="1"/>
</dbReference>
<name>A0A061EUM3_THECC</name>
<dbReference type="InParanoid" id="A0A061EUM3"/>
<reference evidence="7 8" key="1">
    <citation type="journal article" date="2013" name="Genome Biol.">
        <title>The genome sequence of the most widely cultivated cacao type and its use to identify candidate genes regulating pod color.</title>
        <authorList>
            <person name="Motamayor J.C."/>
            <person name="Mockaitis K."/>
            <person name="Schmutz J."/>
            <person name="Haiminen N."/>
            <person name="Iii D.L."/>
            <person name="Cornejo O."/>
            <person name="Findley S.D."/>
            <person name="Zheng P."/>
            <person name="Utro F."/>
            <person name="Royaert S."/>
            <person name="Saski C."/>
            <person name="Jenkins J."/>
            <person name="Podicheti R."/>
            <person name="Zhao M."/>
            <person name="Scheffler B.E."/>
            <person name="Stack J.C."/>
            <person name="Feltus F.A."/>
            <person name="Mustiga G.M."/>
            <person name="Amores F."/>
            <person name="Phillips W."/>
            <person name="Marelli J.P."/>
            <person name="May G.D."/>
            <person name="Shapiro H."/>
            <person name="Ma J."/>
            <person name="Bustamante C.D."/>
            <person name="Schnell R.J."/>
            <person name="Main D."/>
            <person name="Gilbert D."/>
            <person name="Parida L."/>
            <person name="Kuhn D.N."/>
        </authorList>
    </citation>
    <scope>NUCLEOTIDE SEQUENCE [LARGE SCALE GENOMIC DNA]</scope>
    <source>
        <strain evidence="8">cv. Matina 1-6</strain>
    </source>
</reference>
<evidence type="ECO:0000256" key="4">
    <source>
        <dbReference type="ARBA" id="ARBA00023163"/>
    </source>
</evidence>
<feature type="region of interest" description="Disordered" evidence="6">
    <location>
        <begin position="109"/>
        <end position="153"/>
    </location>
</feature>
<keyword evidence="2" id="KW-0805">Transcription regulation</keyword>
<dbReference type="GO" id="GO:0005634">
    <property type="term" value="C:nucleus"/>
    <property type="evidence" value="ECO:0007669"/>
    <property type="project" value="UniProtKB-SubCell"/>
</dbReference>
<evidence type="ECO:0000256" key="2">
    <source>
        <dbReference type="ARBA" id="ARBA00023015"/>
    </source>
</evidence>
<keyword evidence="5" id="KW-0539">Nucleus</keyword>
<evidence type="ECO:0000256" key="6">
    <source>
        <dbReference type="SAM" id="MobiDB-lite"/>
    </source>
</evidence>
<dbReference type="InterPro" id="IPR003340">
    <property type="entry name" value="B3_DNA-bd"/>
</dbReference>
<accession>A0A061EUM3</accession>
<dbReference type="Proteomes" id="UP000026915">
    <property type="component" value="Chromosome 5"/>
</dbReference>
<dbReference type="CDD" id="cd10017">
    <property type="entry name" value="B3_DNA"/>
    <property type="match status" value="1"/>
</dbReference>
<dbReference type="EMBL" id="CM001883">
    <property type="protein sequence ID" value="EOY08516.1"/>
    <property type="molecule type" value="Genomic_DNA"/>
</dbReference>
<organism evidence="7 8">
    <name type="scientific">Theobroma cacao</name>
    <name type="common">Cacao</name>
    <name type="synonym">Cocoa</name>
    <dbReference type="NCBI Taxonomy" id="3641"/>
    <lineage>
        <taxon>Eukaryota</taxon>
        <taxon>Viridiplantae</taxon>
        <taxon>Streptophyta</taxon>
        <taxon>Embryophyta</taxon>
        <taxon>Tracheophyta</taxon>
        <taxon>Spermatophyta</taxon>
        <taxon>Magnoliopsida</taxon>
        <taxon>eudicotyledons</taxon>
        <taxon>Gunneridae</taxon>
        <taxon>Pentapetalae</taxon>
        <taxon>rosids</taxon>
        <taxon>malvids</taxon>
        <taxon>Malvales</taxon>
        <taxon>Malvaceae</taxon>
        <taxon>Byttnerioideae</taxon>
        <taxon>Theobroma</taxon>
    </lineage>
</organism>
<dbReference type="OMA" id="EYFNMEH"/>
<evidence type="ECO:0000256" key="5">
    <source>
        <dbReference type="ARBA" id="ARBA00023242"/>
    </source>
</evidence>
<feature type="compositionally biased region" description="Polar residues" evidence="6">
    <location>
        <begin position="115"/>
        <end position="124"/>
    </location>
</feature>
<dbReference type="Gramene" id="EOY08516">
    <property type="protein sequence ID" value="EOY08516"/>
    <property type="gene ID" value="TCM_023043"/>
</dbReference>
<dbReference type="GO" id="GO:0003677">
    <property type="term" value="F:DNA binding"/>
    <property type="evidence" value="ECO:0007669"/>
    <property type="project" value="UniProtKB-KW"/>
</dbReference>
<evidence type="ECO:0008006" key="9">
    <source>
        <dbReference type="Google" id="ProtNLM"/>
    </source>
</evidence>
<keyword evidence="4" id="KW-0804">Transcription</keyword>
<gene>
    <name evidence="7" type="ORF">TCM_023043</name>
</gene>
<feature type="compositionally biased region" description="Low complexity" evidence="6">
    <location>
        <begin position="125"/>
        <end position="138"/>
    </location>
</feature>
<dbReference type="HOGENOM" id="CLU_1002602_0_0_1"/>
<sequence length="278" mass="31380">MKIFSKTLCATDINRRCAVGMNYFKMERFPKLQGHYKVDFVVKDESGRKWIFCCSTRITKNPNHPKHPKPVLIKEWIPFVRSKKLCVGDRVTIYAELDEIGSTNYRVKVDKRTSPSKAASSHVMNHNPDGDNSSSSHNSDNESKATFQPSRDLLPEVLNRDLGGTTAATGSSFDKEQLPTNHSIFQVIKCYKTERSLSLELTLKPTMTRGSTAATSSCIYTEQTPNPHSTSRDIKCDKITRPSLNLSLELALTPTMTGRPHHAYMQWTEPKTMNFFGS</sequence>
<proteinExistence type="predicted"/>
<keyword evidence="3" id="KW-0238">DNA-binding</keyword>
<evidence type="ECO:0000256" key="1">
    <source>
        <dbReference type="ARBA" id="ARBA00004123"/>
    </source>
</evidence>
<protein>
    <recommendedName>
        <fullName evidence="9">TF-B3 domain-containing protein</fullName>
    </recommendedName>
</protein>
<evidence type="ECO:0000256" key="3">
    <source>
        <dbReference type="ARBA" id="ARBA00023125"/>
    </source>
</evidence>
<dbReference type="AlphaFoldDB" id="A0A061EUM3"/>